<dbReference type="Gene3D" id="1.10.3130.10">
    <property type="entry name" value="serine acetyltransferase, domain 1"/>
    <property type="match status" value="1"/>
</dbReference>
<dbReference type="SUPFAM" id="SSF51161">
    <property type="entry name" value="Trimeric LpxA-like enzymes"/>
    <property type="match status" value="1"/>
</dbReference>
<name>A0A558JC34_9GAMM</name>
<evidence type="ECO:0000313" key="15">
    <source>
        <dbReference type="Proteomes" id="UP000317288"/>
    </source>
</evidence>
<dbReference type="FunFam" id="2.160.10.10:FF:000007">
    <property type="entry name" value="Serine acetyltransferase"/>
    <property type="match status" value="1"/>
</dbReference>
<keyword evidence="9" id="KW-0677">Repeat</keyword>
<dbReference type="NCBIfam" id="NF041874">
    <property type="entry name" value="EPS_EpsC"/>
    <property type="match status" value="1"/>
</dbReference>
<dbReference type="AlphaFoldDB" id="A0A558JC34"/>
<organism evidence="14 15">
    <name type="scientific">Vreelandella titanicae</name>
    <dbReference type="NCBI Taxonomy" id="664683"/>
    <lineage>
        <taxon>Bacteria</taxon>
        <taxon>Pseudomonadati</taxon>
        <taxon>Pseudomonadota</taxon>
        <taxon>Gammaproteobacteria</taxon>
        <taxon>Oceanospirillales</taxon>
        <taxon>Halomonadaceae</taxon>
        <taxon>Vreelandella</taxon>
    </lineage>
</organism>
<dbReference type="Gene3D" id="2.160.10.10">
    <property type="entry name" value="Hexapeptide repeat proteins"/>
    <property type="match status" value="1"/>
</dbReference>
<keyword evidence="8 14" id="KW-0808">Transferase</keyword>
<dbReference type="GO" id="GO:0009001">
    <property type="term" value="F:serine O-acetyltransferase activity"/>
    <property type="evidence" value="ECO:0007669"/>
    <property type="project" value="UniProtKB-EC"/>
</dbReference>
<evidence type="ECO:0000256" key="11">
    <source>
        <dbReference type="ARBA" id="ARBA00049486"/>
    </source>
</evidence>
<proteinExistence type="inferred from homology"/>
<evidence type="ECO:0000256" key="3">
    <source>
        <dbReference type="ARBA" id="ARBA00007274"/>
    </source>
</evidence>
<protein>
    <recommendedName>
        <fullName evidence="5">Serine acetyltransferase</fullName>
        <ecNumber evidence="4">2.3.1.30</ecNumber>
    </recommendedName>
</protein>
<evidence type="ECO:0000256" key="9">
    <source>
        <dbReference type="ARBA" id="ARBA00022737"/>
    </source>
</evidence>
<accession>A0A558JC34</accession>
<dbReference type="InterPro" id="IPR001451">
    <property type="entry name" value="Hexapep"/>
</dbReference>
<dbReference type="UniPathway" id="UPA00136">
    <property type="reaction ID" value="UER00199"/>
</dbReference>
<dbReference type="NCBIfam" id="TIGR01172">
    <property type="entry name" value="cysE"/>
    <property type="match status" value="1"/>
</dbReference>
<dbReference type="RefSeq" id="WP_035576678.1">
    <property type="nucleotide sequence ID" value="NZ_VNFE01000002.1"/>
</dbReference>
<dbReference type="InterPro" id="IPR042122">
    <property type="entry name" value="Ser_AcTrfase_N_sf"/>
</dbReference>
<dbReference type="InterPro" id="IPR011004">
    <property type="entry name" value="Trimer_LpxA-like_sf"/>
</dbReference>
<evidence type="ECO:0000256" key="8">
    <source>
        <dbReference type="ARBA" id="ARBA00022679"/>
    </source>
</evidence>
<evidence type="ECO:0000256" key="12">
    <source>
        <dbReference type="SAM" id="MobiDB-lite"/>
    </source>
</evidence>
<dbReference type="Pfam" id="PF06426">
    <property type="entry name" value="SATase_N"/>
    <property type="match status" value="1"/>
</dbReference>
<keyword evidence="6" id="KW-0963">Cytoplasm</keyword>
<evidence type="ECO:0000313" key="14">
    <source>
        <dbReference type="EMBL" id="TVU91072.1"/>
    </source>
</evidence>
<dbReference type="EC" id="2.3.1.30" evidence="4"/>
<gene>
    <name evidence="14" type="primary">cysE</name>
    <name evidence="14" type="ORF">FQP89_08330</name>
</gene>
<dbReference type="Pfam" id="PF00132">
    <property type="entry name" value="Hexapep"/>
    <property type="match status" value="1"/>
</dbReference>
<evidence type="ECO:0000256" key="10">
    <source>
        <dbReference type="ARBA" id="ARBA00023315"/>
    </source>
</evidence>
<comment type="pathway">
    <text evidence="2">Amino-acid biosynthesis; L-cysteine biosynthesis; L-cysteine from L-serine: step 1/2.</text>
</comment>
<dbReference type="EMBL" id="VNFE01000002">
    <property type="protein sequence ID" value="TVU91072.1"/>
    <property type="molecule type" value="Genomic_DNA"/>
</dbReference>
<comment type="catalytic activity">
    <reaction evidence="11">
        <text>L-serine + acetyl-CoA = O-acetyl-L-serine + CoA</text>
        <dbReference type="Rhea" id="RHEA:24560"/>
        <dbReference type="ChEBI" id="CHEBI:33384"/>
        <dbReference type="ChEBI" id="CHEBI:57287"/>
        <dbReference type="ChEBI" id="CHEBI:57288"/>
        <dbReference type="ChEBI" id="CHEBI:58340"/>
        <dbReference type="EC" id="2.3.1.30"/>
    </reaction>
</comment>
<dbReference type="Proteomes" id="UP000317288">
    <property type="component" value="Unassembled WGS sequence"/>
</dbReference>
<evidence type="ECO:0000256" key="7">
    <source>
        <dbReference type="ARBA" id="ARBA00022605"/>
    </source>
</evidence>
<evidence type="ECO:0000256" key="2">
    <source>
        <dbReference type="ARBA" id="ARBA00004876"/>
    </source>
</evidence>
<dbReference type="GO" id="GO:0005737">
    <property type="term" value="C:cytoplasm"/>
    <property type="evidence" value="ECO:0007669"/>
    <property type="project" value="UniProtKB-SubCell"/>
</dbReference>
<dbReference type="FunFam" id="1.10.3130.10:FF:000002">
    <property type="entry name" value="Serine acetyltransferase"/>
    <property type="match status" value="1"/>
</dbReference>
<reference evidence="14 15" key="1">
    <citation type="submission" date="2019-07" db="EMBL/GenBank/DDBJ databases">
        <title>Diversity of Bacteria from Kongsfjorden, Arctic.</title>
        <authorList>
            <person name="Yu Y."/>
        </authorList>
    </citation>
    <scope>NUCLEOTIDE SEQUENCE [LARGE SCALE GENOMIC DNA]</scope>
    <source>
        <strain evidence="14 15">SM1922</strain>
    </source>
</reference>
<dbReference type="InterPro" id="IPR010493">
    <property type="entry name" value="Ser_AcTrfase_N"/>
</dbReference>
<dbReference type="InterPro" id="IPR005881">
    <property type="entry name" value="Ser_O-AcTrfase"/>
</dbReference>
<sequence length="287" mass="31505">MFQRLREDINSVFDRDPAARNFLEVLTNYPGLHALLLHRCGHWLWKKNLKWLARTLSTFSRWLTGIEIHPGATIGRRFFIDHGMGVVIGETALVGDNVTLYQGVTLGGTSWSKGKRHPTLGDGVIVGAGAKILGPFTVGAGAKIGSNAVVTKEVPPGSTVVGIPGKIVKRADPDVEEALDVDPARREAICQKFGFDAYGVSQDMPDPVARSMQAMLDHMHAVDERIERMCSTLRKLDDNYRDGQLPALRDEDFADILDEQDTGCPGVGKHSTDESTREHETLPPRNG</sequence>
<keyword evidence="10 14" id="KW-0012">Acyltransferase</keyword>
<evidence type="ECO:0000256" key="5">
    <source>
        <dbReference type="ARBA" id="ARBA00018522"/>
    </source>
</evidence>
<dbReference type="InterPro" id="IPR053376">
    <property type="entry name" value="Serine_acetyltransferase"/>
</dbReference>
<evidence type="ECO:0000259" key="13">
    <source>
        <dbReference type="Pfam" id="PF06426"/>
    </source>
</evidence>
<feature type="region of interest" description="Disordered" evidence="12">
    <location>
        <begin position="257"/>
        <end position="287"/>
    </location>
</feature>
<evidence type="ECO:0000256" key="4">
    <source>
        <dbReference type="ARBA" id="ARBA00013266"/>
    </source>
</evidence>
<evidence type="ECO:0000256" key="1">
    <source>
        <dbReference type="ARBA" id="ARBA00004496"/>
    </source>
</evidence>
<comment type="subcellular location">
    <subcellularLocation>
        <location evidence="1">Cytoplasm</location>
    </subcellularLocation>
</comment>
<evidence type="ECO:0000256" key="6">
    <source>
        <dbReference type="ARBA" id="ARBA00022490"/>
    </source>
</evidence>
<feature type="compositionally biased region" description="Basic and acidic residues" evidence="12">
    <location>
        <begin position="270"/>
        <end position="287"/>
    </location>
</feature>
<dbReference type="CDD" id="cd03354">
    <property type="entry name" value="LbH_SAT"/>
    <property type="match status" value="1"/>
</dbReference>
<dbReference type="InterPro" id="IPR045304">
    <property type="entry name" value="LbH_SAT"/>
</dbReference>
<comment type="similarity">
    <text evidence="3">Belongs to the transferase hexapeptide repeat family.</text>
</comment>
<dbReference type="PANTHER" id="PTHR42811">
    <property type="entry name" value="SERINE ACETYLTRANSFERASE"/>
    <property type="match status" value="1"/>
</dbReference>
<feature type="domain" description="Serine acetyltransferase N-terminal" evidence="13">
    <location>
        <begin position="3"/>
        <end position="35"/>
    </location>
</feature>
<keyword evidence="7" id="KW-0028">Amino-acid biosynthesis</keyword>
<comment type="caution">
    <text evidence="14">The sequence shown here is derived from an EMBL/GenBank/DDBJ whole genome shotgun (WGS) entry which is preliminary data.</text>
</comment>
<dbReference type="GO" id="GO:0006535">
    <property type="term" value="P:cysteine biosynthetic process from serine"/>
    <property type="evidence" value="ECO:0007669"/>
    <property type="project" value="InterPro"/>
</dbReference>